<name>A0A256GH55_9HYPH</name>
<evidence type="ECO:0000313" key="2">
    <source>
        <dbReference type="EMBL" id="OYR26484.1"/>
    </source>
</evidence>
<accession>A0A256GH55</accession>
<comment type="caution">
    <text evidence="2">The sequence shown here is derived from an EMBL/GenBank/DDBJ whole genome shotgun (WGS) entry which is preliminary data.</text>
</comment>
<dbReference type="AlphaFoldDB" id="A0A256GH55"/>
<keyword evidence="1" id="KW-0812">Transmembrane</keyword>
<gene>
    <name evidence="2" type="ORF">CES86_3952</name>
</gene>
<feature type="transmembrane region" description="Helical" evidence="1">
    <location>
        <begin position="36"/>
        <end position="55"/>
    </location>
</feature>
<evidence type="ECO:0000313" key="3">
    <source>
        <dbReference type="Proteomes" id="UP000216363"/>
    </source>
</evidence>
<keyword evidence="1" id="KW-0472">Membrane</keyword>
<reference evidence="2 3" key="1">
    <citation type="submission" date="2017-07" db="EMBL/GenBank/DDBJ databases">
        <title>Draft genome of Ochrobactrum lupini type strain LUP21.</title>
        <authorList>
            <person name="Krzyzanowska D.M."/>
            <person name="Jafra S."/>
        </authorList>
    </citation>
    <scope>NUCLEOTIDE SEQUENCE [LARGE SCALE GENOMIC DNA]</scope>
    <source>
        <strain evidence="2 3">LUP21</strain>
    </source>
</reference>
<organism evidence="2 3">
    <name type="scientific">Brucella lupini</name>
    <dbReference type="NCBI Taxonomy" id="255457"/>
    <lineage>
        <taxon>Bacteria</taxon>
        <taxon>Pseudomonadati</taxon>
        <taxon>Pseudomonadota</taxon>
        <taxon>Alphaproteobacteria</taxon>
        <taxon>Hyphomicrobiales</taxon>
        <taxon>Brucellaceae</taxon>
        <taxon>Brucella/Ochrobactrum group</taxon>
        <taxon>Brucella</taxon>
    </lineage>
</organism>
<protein>
    <submittedName>
        <fullName evidence="2">Uncharacterized protein</fullName>
    </submittedName>
</protein>
<evidence type="ECO:0000256" key="1">
    <source>
        <dbReference type="SAM" id="Phobius"/>
    </source>
</evidence>
<dbReference type="Proteomes" id="UP000216363">
    <property type="component" value="Unassembled WGS sequence"/>
</dbReference>
<sequence>MVNKYPEKNMIGAMGYWTGLGLERSGFPPVKVFTQYLPSMLLLGLMFLVICNFLVAPFN</sequence>
<dbReference type="EMBL" id="NNRN01000055">
    <property type="protein sequence ID" value="OYR26484.1"/>
    <property type="molecule type" value="Genomic_DNA"/>
</dbReference>
<keyword evidence="1" id="KW-1133">Transmembrane helix</keyword>
<proteinExistence type="predicted"/>